<sequence>MVSRLLSLSLSVHCSRTSKLQVLFLKKAQSVSQVHNETAHFVEAAVVASLCRGGFTLSQYALYKIKEFIEMDSNSAPSTTGSSVRGKCDPAWSHVLEEVKDGKSSFKCLYCGKLYKGGGINRMKRHLAGVKGDVASCRSVPYDVRFQMGENLKEIGKAKQQAKEDQANSNISPLEETQEYEVVQENHASGGNLGRGNSIGPNRVSSKSNLGKRKVIGEMDKYFAPRTTPGAQLGIKSVLATKEAKKRVDMAIARFMYDACIPLNAVNSSYYQPMLNAIASIGPGYRGPNYHTLRVPLLKEAKREVQMIVDSYRTYWAELGYMVKDAVSLFNLFDEIVKWVGPENVVQLVTDNAANYVAAANLAKRASQIIVYIYNHVYLLSWLRNRKGWGEIVRPRPTRFATTFIALGSLNEHMHDLQALMNGGSCGVVVLQPYKSLQLGSLAKQLLPRDVSGTGVVNIKKFNFDPIDYESIDKTEFWIVEDEEPPCLDYEELEAALYEEGAYPVNEGSSSHVQGDDGVGGTDLGPSSEEQDAPPGFNIRNNPIDVDDDDDEEEEEEEEDEDDDEDSGGGGGFGVDDDIDFNYVL</sequence>
<dbReference type="Pfam" id="PF04937">
    <property type="entry name" value="DUF659"/>
    <property type="match status" value="1"/>
</dbReference>
<keyword evidence="1" id="KW-0479">Metal-binding</keyword>
<dbReference type="InterPro" id="IPR003656">
    <property type="entry name" value="Znf_BED"/>
</dbReference>
<dbReference type="EMBL" id="OIVN01000210">
    <property type="protein sequence ID" value="SPC76281.1"/>
    <property type="molecule type" value="Genomic_DNA"/>
</dbReference>
<protein>
    <recommendedName>
        <fullName evidence="6">BED-type domain-containing protein</fullName>
    </recommendedName>
</protein>
<keyword evidence="3" id="KW-0862">Zinc</keyword>
<evidence type="ECO:0000313" key="7">
    <source>
        <dbReference type="EMBL" id="SPC76281.1"/>
    </source>
</evidence>
<dbReference type="Pfam" id="PF02892">
    <property type="entry name" value="zf-BED"/>
    <property type="match status" value="1"/>
</dbReference>
<evidence type="ECO:0000259" key="6">
    <source>
        <dbReference type="PROSITE" id="PS50808"/>
    </source>
</evidence>
<dbReference type="InterPro" id="IPR007021">
    <property type="entry name" value="DUF659"/>
</dbReference>
<gene>
    <name evidence="7" type="ORF">FSB_LOCUS4163</name>
</gene>
<dbReference type="AlphaFoldDB" id="A0A2N9ENM4"/>
<feature type="domain" description="BED-type" evidence="6">
    <location>
        <begin position="86"/>
        <end position="144"/>
    </location>
</feature>
<accession>A0A2N9ENM4</accession>
<dbReference type="PANTHER" id="PTHR32166:SF121">
    <property type="entry name" value="DUF659 DOMAIN-CONTAINING PROTEIN"/>
    <property type="match status" value="1"/>
</dbReference>
<dbReference type="PROSITE" id="PS50808">
    <property type="entry name" value="ZF_BED"/>
    <property type="match status" value="1"/>
</dbReference>
<dbReference type="PANTHER" id="PTHR32166">
    <property type="entry name" value="OSJNBA0013A04.12 PROTEIN"/>
    <property type="match status" value="1"/>
</dbReference>
<proteinExistence type="predicted"/>
<dbReference type="GO" id="GO:0003677">
    <property type="term" value="F:DNA binding"/>
    <property type="evidence" value="ECO:0007669"/>
    <property type="project" value="InterPro"/>
</dbReference>
<feature type="region of interest" description="Disordered" evidence="5">
    <location>
        <begin position="505"/>
        <end position="585"/>
    </location>
</feature>
<feature type="region of interest" description="Disordered" evidence="5">
    <location>
        <begin position="188"/>
        <end position="211"/>
    </location>
</feature>
<evidence type="ECO:0000256" key="1">
    <source>
        <dbReference type="ARBA" id="ARBA00022723"/>
    </source>
</evidence>
<reference evidence="7" key="1">
    <citation type="submission" date="2018-02" db="EMBL/GenBank/DDBJ databases">
        <authorList>
            <person name="Cohen D.B."/>
            <person name="Kent A.D."/>
        </authorList>
    </citation>
    <scope>NUCLEOTIDE SEQUENCE</scope>
</reference>
<feature type="compositionally biased region" description="Polar residues" evidence="5">
    <location>
        <begin position="199"/>
        <end position="209"/>
    </location>
</feature>
<organism evidence="7">
    <name type="scientific">Fagus sylvatica</name>
    <name type="common">Beechnut</name>
    <dbReference type="NCBI Taxonomy" id="28930"/>
    <lineage>
        <taxon>Eukaryota</taxon>
        <taxon>Viridiplantae</taxon>
        <taxon>Streptophyta</taxon>
        <taxon>Embryophyta</taxon>
        <taxon>Tracheophyta</taxon>
        <taxon>Spermatophyta</taxon>
        <taxon>Magnoliopsida</taxon>
        <taxon>eudicotyledons</taxon>
        <taxon>Gunneridae</taxon>
        <taxon>Pentapetalae</taxon>
        <taxon>rosids</taxon>
        <taxon>fabids</taxon>
        <taxon>Fagales</taxon>
        <taxon>Fagaceae</taxon>
        <taxon>Fagus</taxon>
    </lineage>
</organism>
<feature type="compositionally biased region" description="Acidic residues" evidence="5">
    <location>
        <begin position="545"/>
        <end position="567"/>
    </location>
</feature>
<keyword evidence="2 4" id="KW-0863">Zinc-finger</keyword>
<dbReference type="GO" id="GO:0008270">
    <property type="term" value="F:zinc ion binding"/>
    <property type="evidence" value="ECO:0007669"/>
    <property type="project" value="UniProtKB-KW"/>
</dbReference>
<name>A0A2N9ENM4_FAGSY</name>
<evidence type="ECO:0000256" key="3">
    <source>
        <dbReference type="ARBA" id="ARBA00022833"/>
    </source>
</evidence>
<feature type="compositionally biased region" description="Acidic residues" evidence="5">
    <location>
        <begin position="575"/>
        <end position="585"/>
    </location>
</feature>
<evidence type="ECO:0000256" key="2">
    <source>
        <dbReference type="ARBA" id="ARBA00022771"/>
    </source>
</evidence>
<evidence type="ECO:0000256" key="5">
    <source>
        <dbReference type="SAM" id="MobiDB-lite"/>
    </source>
</evidence>
<evidence type="ECO:0000256" key="4">
    <source>
        <dbReference type="PROSITE-ProRule" id="PRU00027"/>
    </source>
</evidence>